<dbReference type="RefSeq" id="XP_068357172.1">
    <property type="nucleotide sequence ID" value="XM_068506230.1"/>
</dbReference>
<dbReference type="EMBL" id="MLAK01000807">
    <property type="protein sequence ID" value="OHT04036.1"/>
    <property type="molecule type" value="Genomic_DNA"/>
</dbReference>
<protein>
    <submittedName>
        <fullName evidence="1">Uncharacterized protein</fullName>
    </submittedName>
</protein>
<evidence type="ECO:0000313" key="2">
    <source>
        <dbReference type="Proteomes" id="UP000179807"/>
    </source>
</evidence>
<reference evidence="1" key="1">
    <citation type="submission" date="2016-10" db="EMBL/GenBank/DDBJ databases">
        <authorList>
            <person name="Benchimol M."/>
            <person name="Almeida L.G."/>
            <person name="Vasconcelos A.T."/>
            <person name="Perreira-Neves A."/>
            <person name="Rosa I.A."/>
            <person name="Tasca T."/>
            <person name="Bogo M.R."/>
            <person name="de Souza W."/>
        </authorList>
    </citation>
    <scope>NUCLEOTIDE SEQUENCE [LARGE SCALE GENOMIC DNA]</scope>
    <source>
        <strain evidence="1">K</strain>
    </source>
</reference>
<comment type="caution">
    <text evidence="1">The sequence shown here is derived from an EMBL/GenBank/DDBJ whole genome shotgun (WGS) entry which is preliminary data.</text>
</comment>
<evidence type="ECO:0000313" key="1">
    <source>
        <dbReference type="EMBL" id="OHT04036.1"/>
    </source>
</evidence>
<dbReference type="AlphaFoldDB" id="A0A1J4K2R2"/>
<dbReference type="GeneID" id="94840934"/>
<sequence length="727" mass="86440">MSENTVNTSMIKRIMGLSAQIVDDAPDFAINKVRNTLQMYKTLDLLNYMTDHFGPINFETELIFPFTAKFNGKEKVTKWVKKYISSPSEIYARCTQEFFEDENNAKMHKEFFVQCCFPSLFVQFLTDEYSEFAYNFLNNYLKLDLSDDNNNSINNGKRSYLKAEDLISSFILHNFEFRQELVEVLYRIINQDQRKELFLSFIEAFKNCLSYLNQYQIKILQNLIETSKEKMVNFLKIMIIQLITLWRFTPEFSANNLMWTYRKTSKKADEYAFEPHSKFEGVILTLRYEKYEDLFIDFFQAIKNSSYSNPIYIKNILYLNSDWICLSLYEVKLFHFIVDQIPANLRTMDLPLHANDDGARIEYNRNNALYFYFDSLDLIRENSSPSITIHLISRKFSKTENELLIEWARMKQEAKEKGVDQSSVGDREFAIMAMKAEKESLENVKNDVRQRVGFLTDLNIQRKAAKKVLYSVILRFSDAHFIVLKDKMGIDKYTQYYNKILVNQFMSQSFIREKSEKDQEEIRKRLELVNKIKPEERKSEYVNALHKVLKDNFDPTNLEERFDFLFMYFHLFEFGQFLTLMNRSSMNNKKKVKAKYVNPSEHLQDSKILEICTAMDTSITMMFRNFLNFNETRGNFFTGFCLMSLANISEYVFQLLEVLEFQYKPSLLLDILMYDKNATFQTYVRMGTFVSKSEKDYKILFPKRFYRILDVFDNFSNGGREKILDMM</sequence>
<keyword evidence="2" id="KW-1185">Reference proteome</keyword>
<dbReference type="Proteomes" id="UP000179807">
    <property type="component" value="Unassembled WGS sequence"/>
</dbReference>
<accession>A0A1J4K2R2</accession>
<name>A0A1J4K2R2_9EUKA</name>
<proteinExistence type="predicted"/>
<dbReference type="VEuPathDB" id="TrichDB:TRFO_28531"/>
<gene>
    <name evidence="1" type="ORF">TRFO_28531</name>
</gene>
<organism evidence="1 2">
    <name type="scientific">Tritrichomonas foetus</name>
    <dbReference type="NCBI Taxonomy" id="1144522"/>
    <lineage>
        <taxon>Eukaryota</taxon>
        <taxon>Metamonada</taxon>
        <taxon>Parabasalia</taxon>
        <taxon>Tritrichomonadida</taxon>
        <taxon>Tritrichomonadidae</taxon>
        <taxon>Tritrichomonas</taxon>
    </lineage>
</organism>